<name>A0A7S5RDA5_9CAUD</name>
<proteinExistence type="predicted"/>
<evidence type="ECO:0000313" key="2">
    <source>
        <dbReference type="Proteomes" id="UP000655883"/>
    </source>
</evidence>
<keyword evidence="2" id="KW-1185">Reference proteome</keyword>
<dbReference type="EMBL" id="MN988525">
    <property type="protein sequence ID" value="QIG72625.1"/>
    <property type="molecule type" value="Genomic_DNA"/>
</dbReference>
<sequence>MQLDVALFESHRIAVITKAIIDCGRVNGALMFQLIDSEEEFLIVDPQLIITVGPHRLSGVDEMTCVRNYDALKVNLNTLRVVHVH</sequence>
<organism evidence="1 2">
    <name type="scientific">Rhizobium phage RHph_Y65</name>
    <dbReference type="NCBI Taxonomy" id="2509785"/>
    <lineage>
        <taxon>Viruses</taxon>
        <taxon>Duplodnaviria</taxon>
        <taxon>Heunggongvirae</taxon>
        <taxon>Uroviricota</taxon>
        <taxon>Caudoviricetes</taxon>
        <taxon>Kleczkowskaviridae</taxon>
        <taxon>Cuauhnahuacvirus</taxon>
        <taxon>Cuauhnahuacvirus Y65</taxon>
    </lineage>
</organism>
<reference evidence="1 2" key="1">
    <citation type="submission" date="2020-01" db="EMBL/GenBank/DDBJ databases">
        <title>Patterns of diversity and host range of bacteriophage communities associated with bean-nodulatin bacteria.</title>
        <authorList>
            <person name="Vann Cauwenberghe J."/>
            <person name="Santamaria R.I."/>
            <person name="Bustos P."/>
            <person name="Juarez S."/>
            <person name="Gonzalez V."/>
        </authorList>
    </citation>
    <scope>NUCLEOTIDE SEQUENCE [LARGE SCALE GENOMIC DNA]</scope>
    <source>
        <strain evidence="2">RHph</strain>
    </source>
</reference>
<gene>
    <name evidence="1" type="ORF">EVB97_067</name>
</gene>
<dbReference type="Proteomes" id="UP000655883">
    <property type="component" value="Segment"/>
</dbReference>
<evidence type="ECO:0000313" key="1">
    <source>
        <dbReference type="EMBL" id="QIG72625.1"/>
    </source>
</evidence>
<accession>A0A7S5RDA5</accession>
<protein>
    <submittedName>
        <fullName evidence="1">Uncharacterized protein</fullName>
    </submittedName>
</protein>